<sequence length="74" mass="8177">MADYAGAVWIIGNEITKAQDELTQLTKKRDKAQAEADATTQLMAQKVREIDSFAEARDLLMNPPAEPVDESETP</sequence>
<dbReference type="Proteomes" id="UP000226440">
    <property type="component" value="Genome"/>
</dbReference>
<dbReference type="EMBL" id="KU160665">
    <property type="protein sequence ID" value="ALY10338.1"/>
    <property type="molecule type" value="Genomic_DNA"/>
</dbReference>
<keyword evidence="1" id="KW-0175">Coiled coil</keyword>
<dbReference type="GeneID" id="40077627"/>
<organism evidence="2">
    <name type="scientific">Arthrobacter phage Sonny</name>
    <dbReference type="NCBI Taxonomy" id="1772315"/>
    <lineage>
        <taxon>Viruses</taxon>
        <taxon>Duplodnaviria</taxon>
        <taxon>Heunggongvirae</taxon>
        <taxon>Uroviricota</taxon>
        <taxon>Caudoviricetes</taxon>
        <taxon>Berryhillviridae</taxon>
        <taxon>Marthavirus</taxon>
        <taxon>Marthavirus shade</taxon>
    </lineage>
</organism>
<protein>
    <submittedName>
        <fullName evidence="2">Uncharacterized protein</fullName>
    </submittedName>
</protein>
<proteinExistence type="predicted"/>
<evidence type="ECO:0000313" key="2">
    <source>
        <dbReference type="EMBL" id="ALY10338.1"/>
    </source>
</evidence>
<reference evidence="2" key="1">
    <citation type="submission" date="2015-11" db="EMBL/GenBank/DDBJ databases">
        <authorList>
            <person name="Lee I.Y."/>
            <person name="Guerrero C.A."/>
            <person name="Bowman C.A."/>
            <person name="Russell D.A."/>
            <person name="Pope W.H."/>
            <person name="Jacobs-Sera D."/>
            <person name="Hendrix R.W."/>
            <person name="Hatfull G.F."/>
        </authorList>
    </citation>
    <scope>NUCLEOTIDE SEQUENCE [LARGE SCALE GENOMIC DNA]</scope>
</reference>
<gene>
    <name evidence="2" type="primary">70</name>
    <name evidence="2" type="ORF">SONNY_70</name>
</gene>
<evidence type="ECO:0000256" key="1">
    <source>
        <dbReference type="SAM" id="Coils"/>
    </source>
</evidence>
<feature type="coiled-coil region" evidence="1">
    <location>
        <begin position="15"/>
        <end position="42"/>
    </location>
</feature>
<accession>A0A0U4K1K1</accession>
<dbReference type="KEGG" id="vg:40077627"/>
<name>A0A0U4K1K1_9CAUD</name>
<dbReference type="RefSeq" id="YP_009601780.1">
    <property type="nucleotide sequence ID" value="NC_041933.1"/>
</dbReference>